<dbReference type="PROSITE" id="PS51186">
    <property type="entry name" value="GNAT"/>
    <property type="match status" value="1"/>
</dbReference>
<dbReference type="HOGENOM" id="CLU_056607_4_0_9"/>
<protein>
    <submittedName>
        <fullName evidence="4">GNAT family acetyltransferase</fullName>
    </submittedName>
</protein>
<dbReference type="GO" id="GO:0016747">
    <property type="term" value="F:acyltransferase activity, transferring groups other than amino-acyl groups"/>
    <property type="evidence" value="ECO:0007669"/>
    <property type="project" value="InterPro"/>
</dbReference>
<proteinExistence type="predicted"/>
<keyword evidence="2" id="KW-0012">Acyltransferase</keyword>
<sequence>MWPEMDLDYVKLKDDDEGTHFGLFEGEQLIAVVSLFVNGEEAQFRKFATLTSHQNRGYGSRLLTYMLGEAERSGVKRIYCNARSGKASFYEKFGFTVTEQTFAKGGKDYIVMERFFEAS</sequence>
<reference evidence="4 5" key="2">
    <citation type="journal article" date="2016" name="Genome Announc.">
        <title>Genome Sequence of a Gram-Positive Diazotroph, Paenibacillus durus Type Strain ATCC 35681.</title>
        <authorList>
            <person name="Halim M.A."/>
            <person name="Rahman A.Y."/>
            <person name="Sim K.S."/>
            <person name="Yam H.C."/>
            <person name="Rahim A.A."/>
            <person name="Ghazali A.H."/>
            <person name="Najimudin N."/>
        </authorList>
    </citation>
    <scope>NUCLEOTIDE SEQUENCE [LARGE SCALE GENOMIC DNA]</scope>
    <source>
        <strain evidence="4 5">ATCC 35681</strain>
    </source>
</reference>
<organism evidence="4 5">
    <name type="scientific">Paenibacillus durus ATCC 35681</name>
    <dbReference type="NCBI Taxonomy" id="1333534"/>
    <lineage>
        <taxon>Bacteria</taxon>
        <taxon>Bacillati</taxon>
        <taxon>Bacillota</taxon>
        <taxon>Bacilli</taxon>
        <taxon>Bacillales</taxon>
        <taxon>Paenibacillaceae</taxon>
        <taxon>Paenibacillus</taxon>
    </lineage>
</organism>
<dbReference type="PATRIC" id="fig|1333534.5.peg.4268"/>
<evidence type="ECO:0000313" key="5">
    <source>
        <dbReference type="Proteomes" id="UP000034189"/>
    </source>
</evidence>
<evidence type="ECO:0000256" key="2">
    <source>
        <dbReference type="ARBA" id="ARBA00023315"/>
    </source>
</evidence>
<dbReference type="EMBL" id="CP011114">
    <property type="protein sequence ID" value="AKG37859.1"/>
    <property type="molecule type" value="Genomic_DNA"/>
</dbReference>
<dbReference type="AlphaFoldDB" id="A0A0F7FGE5"/>
<dbReference type="InterPro" id="IPR016181">
    <property type="entry name" value="Acyl_CoA_acyltransferase"/>
</dbReference>
<dbReference type="OrthoDB" id="1178186at2"/>
<dbReference type="InterPro" id="IPR050680">
    <property type="entry name" value="YpeA/RimI_acetyltransf"/>
</dbReference>
<dbReference type="InterPro" id="IPR000182">
    <property type="entry name" value="GNAT_dom"/>
</dbReference>
<dbReference type="Gene3D" id="3.40.630.30">
    <property type="match status" value="1"/>
</dbReference>
<dbReference type="CDD" id="cd04301">
    <property type="entry name" value="NAT_SF"/>
    <property type="match status" value="1"/>
</dbReference>
<dbReference type="Proteomes" id="UP000034189">
    <property type="component" value="Chromosome"/>
</dbReference>
<gene>
    <name evidence="4" type="ORF">VK70_19420</name>
</gene>
<name>A0A0F7FGE5_PAEDU</name>
<dbReference type="PANTHER" id="PTHR43420:SF42">
    <property type="entry name" value="N-ACETYLTRANSFERASE DOMAIN-CONTAINING PROTEIN"/>
    <property type="match status" value="1"/>
</dbReference>
<dbReference type="PANTHER" id="PTHR43420">
    <property type="entry name" value="ACETYLTRANSFERASE"/>
    <property type="match status" value="1"/>
</dbReference>
<keyword evidence="1 4" id="KW-0808">Transferase</keyword>
<evidence type="ECO:0000259" key="3">
    <source>
        <dbReference type="PROSITE" id="PS51186"/>
    </source>
</evidence>
<dbReference type="RefSeq" id="WP_036642609.1">
    <property type="nucleotide sequence ID" value="NZ_ASQQ01000674.1"/>
</dbReference>
<dbReference type="Pfam" id="PF00583">
    <property type="entry name" value="Acetyltransf_1"/>
    <property type="match status" value="1"/>
</dbReference>
<evidence type="ECO:0000313" key="4">
    <source>
        <dbReference type="EMBL" id="AKG37859.1"/>
    </source>
</evidence>
<reference evidence="4 5" key="1">
    <citation type="submission" date="2015-03" db="EMBL/GenBank/DDBJ databases">
        <authorList>
            <person name="Abdul Halim M."/>
        </authorList>
    </citation>
    <scope>NUCLEOTIDE SEQUENCE [LARGE SCALE GENOMIC DNA]</scope>
    <source>
        <strain evidence="4 5">ATCC 35681</strain>
    </source>
</reference>
<evidence type="ECO:0000256" key="1">
    <source>
        <dbReference type="ARBA" id="ARBA00022679"/>
    </source>
</evidence>
<feature type="domain" description="N-acetyltransferase" evidence="3">
    <location>
        <begin position="1"/>
        <end position="117"/>
    </location>
</feature>
<accession>A0A0F7FGE5</accession>
<dbReference type="SUPFAM" id="SSF55729">
    <property type="entry name" value="Acyl-CoA N-acyltransferases (Nat)"/>
    <property type="match status" value="1"/>
</dbReference>